<dbReference type="EMBL" id="JAMKOV010000011">
    <property type="protein sequence ID" value="KAI8037659.1"/>
    <property type="molecule type" value="Genomic_DNA"/>
</dbReference>
<sequence length="44" mass="5005">MKTTSSVNLHIECDLHLRLKFPVQLCLDSYSHHLMPTITLPAIS</sequence>
<organism evidence="1 2">
    <name type="scientific">Drosophila gunungcola</name>
    <name type="common">fruit fly</name>
    <dbReference type="NCBI Taxonomy" id="103775"/>
    <lineage>
        <taxon>Eukaryota</taxon>
        <taxon>Metazoa</taxon>
        <taxon>Ecdysozoa</taxon>
        <taxon>Arthropoda</taxon>
        <taxon>Hexapoda</taxon>
        <taxon>Insecta</taxon>
        <taxon>Pterygota</taxon>
        <taxon>Neoptera</taxon>
        <taxon>Endopterygota</taxon>
        <taxon>Diptera</taxon>
        <taxon>Brachycera</taxon>
        <taxon>Muscomorpha</taxon>
        <taxon>Ephydroidea</taxon>
        <taxon>Drosophilidae</taxon>
        <taxon>Drosophila</taxon>
        <taxon>Sophophora</taxon>
    </lineage>
</organism>
<gene>
    <name evidence="1" type="ORF">M5D96_009463</name>
</gene>
<accession>A0A9P9YIL9</accession>
<keyword evidence="2" id="KW-1185">Reference proteome</keyword>
<reference evidence="1" key="1">
    <citation type="journal article" date="2023" name="Genome Biol. Evol.">
        <title>Long-read-based Genome Assembly of Drosophila gunungcola Reveals Fewer Chemosensory Genes in Flower-breeding Species.</title>
        <authorList>
            <person name="Negi A."/>
            <person name="Liao B.Y."/>
            <person name="Yeh S.D."/>
        </authorList>
    </citation>
    <scope>NUCLEOTIDE SEQUENCE</scope>
    <source>
        <strain evidence="1">Sukarami</strain>
    </source>
</reference>
<dbReference type="AlphaFoldDB" id="A0A9P9YIL9"/>
<dbReference type="Proteomes" id="UP001059596">
    <property type="component" value="Unassembled WGS sequence"/>
</dbReference>
<proteinExistence type="predicted"/>
<evidence type="ECO:0000313" key="1">
    <source>
        <dbReference type="EMBL" id="KAI8037659.1"/>
    </source>
</evidence>
<protein>
    <submittedName>
        <fullName evidence="1">Uncharacterized protein</fullName>
    </submittedName>
</protein>
<comment type="caution">
    <text evidence="1">The sequence shown here is derived from an EMBL/GenBank/DDBJ whole genome shotgun (WGS) entry which is preliminary data.</text>
</comment>
<evidence type="ECO:0000313" key="2">
    <source>
        <dbReference type="Proteomes" id="UP001059596"/>
    </source>
</evidence>
<name>A0A9P9YIL9_9MUSC</name>